<sequence length="146" mass="16348">MYKFLLRIVIASAVFTVKGDFTETIANKTHDQYNTSTEKKCECAVFNTSQPTLEDEPIMMQMTIQVECNDEGETTCSKLCEALALAAHDEAPKLLCATVGNYNNLEVFLYSRVCDCDTWHFTGLSRNNICCSEYEAIGCSEEDLTP</sequence>
<evidence type="ECO:0000313" key="3">
    <source>
        <dbReference type="Proteomes" id="UP001329430"/>
    </source>
</evidence>
<organism evidence="2 3">
    <name type="scientific">Pyrocoelia pectoralis</name>
    <dbReference type="NCBI Taxonomy" id="417401"/>
    <lineage>
        <taxon>Eukaryota</taxon>
        <taxon>Metazoa</taxon>
        <taxon>Ecdysozoa</taxon>
        <taxon>Arthropoda</taxon>
        <taxon>Hexapoda</taxon>
        <taxon>Insecta</taxon>
        <taxon>Pterygota</taxon>
        <taxon>Neoptera</taxon>
        <taxon>Endopterygota</taxon>
        <taxon>Coleoptera</taxon>
        <taxon>Polyphaga</taxon>
        <taxon>Elateriformia</taxon>
        <taxon>Elateroidea</taxon>
        <taxon>Lampyridae</taxon>
        <taxon>Lampyrinae</taxon>
        <taxon>Pyrocoelia</taxon>
    </lineage>
</organism>
<dbReference type="Proteomes" id="UP001329430">
    <property type="component" value="Chromosome 3"/>
</dbReference>
<reference evidence="2 3" key="1">
    <citation type="journal article" date="2024" name="Insects">
        <title>An Improved Chromosome-Level Genome Assembly of the Firefly Pyrocoelia pectoralis.</title>
        <authorList>
            <person name="Fu X."/>
            <person name="Meyer-Rochow V.B."/>
            <person name="Ballantyne L."/>
            <person name="Zhu X."/>
        </authorList>
    </citation>
    <scope>NUCLEOTIDE SEQUENCE [LARGE SCALE GENOMIC DNA]</scope>
    <source>
        <strain evidence="2">XCY_ONT2</strain>
    </source>
</reference>
<protein>
    <submittedName>
        <fullName evidence="2">Uncharacterized protein</fullName>
    </submittedName>
</protein>
<feature type="chain" id="PRO_5043019210" evidence="1">
    <location>
        <begin position="20"/>
        <end position="146"/>
    </location>
</feature>
<dbReference type="AlphaFoldDB" id="A0AAN7ZKD2"/>
<gene>
    <name evidence="2" type="ORF">RI129_004251</name>
</gene>
<keyword evidence="1" id="KW-0732">Signal</keyword>
<evidence type="ECO:0000256" key="1">
    <source>
        <dbReference type="SAM" id="SignalP"/>
    </source>
</evidence>
<comment type="caution">
    <text evidence="2">The sequence shown here is derived from an EMBL/GenBank/DDBJ whole genome shotgun (WGS) entry which is preliminary data.</text>
</comment>
<keyword evidence="3" id="KW-1185">Reference proteome</keyword>
<proteinExistence type="predicted"/>
<dbReference type="EMBL" id="JAVRBK010000003">
    <property type="protein sequence ID" value="KAK5645787.1"/>
    <property type="molecule type" value="Genomic_DNA"/>
</dbReference>
<evidence type="ECO:0000313" key="2">
    <source>
        <dbReference type="EMBL" id="KAK5645787.1"/>
    </source>
</evidence>
<name>A0AAN7ZKD2_9COLE</name>
<accession>A0AAN7ZKD2</accession>
<feature type="signal peptide" evidence="1">
    <location>
        <begin position="1"/>
        <end position="19"/>
    </location>
</feature>